<comment type="caution">
    <text evidence="2">The sequence shown here is derived from an EMBL/GenBank/DDBJ whole genome shotgun (WGS) entry which is preliminary data.</text>
</comment>
<feature type="domain" description="Mannosylglycerate hydrolase MGH1-like glycoside hydrolase" evidence="1">
    <location>
        <begin position="432"/>
        <end position="540"/>
    </location>
</feature>
<dbReference type="AlphaFoldDB" id="A0A951PGC2"/>
<feature type="domain" description="Mannosylglycerate hydrolase MGH1-like glycoside hydrolase" evidence="1">
    <location>
        <begin position="703"/>
        <end position="876"/>
    </location>
</feature>
<name>A0A951PGC2_9CYAN</name>
<sequence>MTAEEQRLKQSRAKQADWYKWGPYLSERQWGTVREDYSSDGNAWDYFPHDHARSRAYRWGEDGLGGITDNHNLLCFALSLWNGQDPILKERLFGLTNSQGNHGEDVKEYYFYVDSTPTHSYMKYLYKYPQAAYPYNDLVETNRHRSRYELEYELLDTGIFDEDRYFDVFVEYAKADTEDVLIQISVANRGPEAAPIHLLPTLWFRNTWSWPVGGAKPTMTKIEGTGSSVVHAHINDTLLDVYIRDYYLYCDGVVPLLFTENETNQQRLFNTPNASPFVKDGINNAILHGQQDAVNPSDIGTKVAPHYEMTVGAGETQVIRLRLTKRDPTQLSQPFADFDPILATRLQEADEFYATVIPPSVMAEPDRANVMRQALAGMMWTKQYFYYDVDQWLRERNITAWTPVAQKKHIRNSEWFHMHNDDIVSMPDKWEYPWYAAWDLAFHVIPISLIDPDFAKDQLMLMLREDYLHPNGQIPAYEWNFGDVNPPVHAFATWEIYTRDRERNNGIGDVEFLKYAFSKLLINFTWWVNRKDQGGNNLFEGGFLGLDNISVFDRSSSLPTGGHLEQADGTAWMVFFSQRMFQIAVELSLHDTIYEDLAIKFFEHTMWIAGAMDRIGEHQDELWDEEDGFFYDVLRLPDGDSTRLKVRSLVGLLSLMAVAVFPSEAFEQLPRLRERIQLFIVRHPELTQNIHLPNQLGERNRVMLSILNEAKLRRVLSKMLDEAEFLSDYGIRSLSRHHLEHPYSYYHDGMEFKVGYVPGDSTSGMFGGNSNWRGPIWMPVNLLLLRSLLQLYSYYGDAFTIEYPTGSGEHLTLFKITQKISERIVSIFLQDESGRRPVYGNQAEKFQTDPHWRDLILFYEYFNGDTGAGIGASHQTGWTGCVARIIQALGYFTEETVLDTIAPGELAKYHR</sequence>
<dbReference type="InterPro" id="IPR012341">
    <property type="entry name" value="6hp_glycosidase-like_sf"/>
</dbReference>
<dbReference type="GO" id="GO:0009311">
    <property type="term" value="P:oligosaccharide metabolic process"/>
    <property type="evidence" value="ECO:0007669"/>
    <property type="project" value="InterPro"/>
</dbReference>
<evidence type="ECO:0000313" key="3">
    <source>
        <dbReference type="Proteomes" id="UP000707356"/>
    </source>
</evidence>
<dbReference type="EMBL" id="JAHHHV010000084">
    <property type="protein sequence ID" value="MBW4468099.1"/>
    <property type="molecule type" value="Genomic_DNA"/>
</dbReference>
<gene>
    <name evidence="2" type="ORF">KME07_21955</name>
</gene>
<dbReference type="Gene3D" id="1.50.10.10">
    <property type="match status" value="1"/>
</dbReference>
<dbReference type="PANTHER" id="PTHR10412">
    <property type="entry name" value="MANNOSYL-OLIGOSACCHARIDE GLUCOSIDASE"/>
    <property type="match status" value="1"/>
</dbReference>
<dbReference type="InterPro" id="IPR054491">
    <property type="entry name" value="MGH1-like_GH"/>
</dbReference>
<protein>
    <submittedName>
        <fullName evidence="2">Glucosidase</fullName>
    </submittedName>
</protein>
<reference evidence="2" key="1">
    <citation type="submission" date="2021-05" db="EMBL/GenBank/DDBJ databases">
        <authorList>
            <person name="Pietrasiak N."/>
            <person name="Ward R."/>
            <person name="Stajich J.E."/>
            <person name="Kurbessoian T."/>
        </authorList>
    </citation>
    <scope>NUCLEOTIDE SEQUENCE</scope>
    <source>
        <strain evidence="2">GSE-TBD4-15B</strain>
    </source>
</reference>
<evidence type="ECO:0000313" key="2">
    <source>
        <dbReference type="EMBL" id="MBW4468099.1"/>
    </source>
</evidence>
<dbReference type="GO" id="GO:0004573">
    <property type="term" value="F:Glc3Man9GlcNAc2 oligosaccharide glucosidase activity"/>
    <property type="evidence" value="ECO:0007669"/>
    <property type="project" value="InterPro"/>
</dbReference>
<dbReference type="InterPro" id="IPR004888">
    <property type="entry name" value="Glycoside_hydrolase_63"/>
</dbReference>
<accession>A0A951PGC2</accession>
<dbReference type="Pfam" id="PF22422">
    <property type="entry name" value="MGH1-like_GH"/>
    <property type="match status" value="2"/>
</dbReference>
<reference evidence="2" key="2">
    <citation type="journal article" date="2022" name="Microbiol. Resour. Announc.">
        <title>Metagenome Sequencing to Explore Phylogenomics of Terrestrial Cyanobacteria.</title>
        <authorList>
            <person name="Ward R.D."/>
            <person name="Stajich J.E."/>
            <person name="Johansen J.R."/>
            <person name="Huntemann M."/>
            <person name="Clum A."/>
            <person name="Foster B."/>
            <person name="Foster B."/>
            <person name="Roux S."/>
            <person name="Palaniappan K."/>
            <person name="Varghese N."/>
            <person name="Mukherjee S."/>
            <person name="Reddy T.B.K."/>
            <person name="Daum C."/>
            <person name="Copeland A."/>
            <person name="Chen I.A."/>
            <person name="Ivanova N.N."/>
            <person name="Kyrpides N.C."/>
            <person name="Shapiro N."/>
            <person name="Eloe-Fadrosh E.A."/>
            <person name="Pietrasiak N."/>
        </authorList>
    </citation>
    <scope>NUCLEOTIDE SEQUENCE</scope>
    <source>
        <strain evidence="2">GSE-TBD4-15B</strain>
    </source>
</reference>
<dbReference type="PANTHER" id="PTHR10412:SF10">
    <property type="entry name" value="GLYCOSYL HYDROLASE FAMILY 63 C-TERMINAL DOMAIN-CONTAINING PROTEIN"/>
    <property type="match status" value="1"/>
</dbReference>
<organism evidence="2 3">
    <name type="scientific">Pegethrix bostrychoides GSE-TBD4-15B</name>
    <dbReference type="NCBI Taxonomy" id="2839662"/>
    <lineage>
        <taxon>Bacteria</taxon>
        <taxon>Bacillati</taxon>
        <taxon>Cyanobacteriota</taxon>
        <taxon>Cyanophyceae</taxon>
        <taxon>Oculatellales</taxon>
        <taxon>Oculatellaceae</taxon>
        <taxon>Pegethrix</taxon>
    </lineage>
</organism>
<dbReference type="InterPro" id="IPR008928">
    <property type="entry name" value="6-hairpin_glycosidase_sf"/>
</dbReference>
<proteinExistence type="predicted"/>
<dbReference type="SUPFAM" id="SSF48208">
    <property type="entry name" value="Six-hairpin glycosidases"/>
    <property type="match status" value="1"/>
</dbReference>
<evidence type="ECO:0000259" key="1">
    <source>
        <dbReference type="Pfam" id="PF22422"/>
    </source>
</evidence>
<dbReference type="Proteomes" id="UP000707356">
    <property type="component" value="Unassembled WGS sequence"/>
</dbReference>